<dbReference type="InterPro" id="IPR021005">
    <property type="entry name" value="Znf_CGNR"/>
</dbReference>
<dbReference type="InterPro" id="IPR023286">
    <property type="entry name" value="ABATE_dom_sf"/>
</dbReference>
<protein>
    <submittedName>
        <fullName evidence="3">CGNR zinc finger domain-containing protein</fullName>
    </submittedName>
</protein>
<reference evidence="3" key="1">
    <citation type="submission" date="2022-08" db="EMBL/GenBank/DDBJ databases">
        <title>Whole genome sequencing of non-tuberculosis mycobacteria type-strains.</title>
        <authorList>
            <person name="Igarashi Y."/>
            <person name="Osugi A."/>
            <person name="Mitarai S."/>
        </authorList>
    </citation>
    <scope>NUCLEOTIDE SEQUENCE</scope>
    <source>
        <strain evidence="3">DSM 45127</strain>
    </source>
</reference>
<keyword evidence="4" id="KW-1185">Reference proteome</keyword>
<name>A0ABY3VNP8_9MYCO</name>
<dbReference type="PANTHER" id="PTHR35525">
    <property type="entry name" value="BLL6575 PROTEIN"/>
    <property type="match status" value="1"/>
</dbReference>
<dbReference type="EMBL" id="CP092488">
    <property type="protein sequence ID" value="UMB69756.1"/>
    <property type="molecule type" value="Genomic_DNA"/>
</dbReference>
<dbReference type="PANTHER" id="PTHR35525:SF3">
    <property type="entry name" value="BLL6575 PROTEIN"/>
    <property type="match status" value="1"/>
</dbReference>
<feature type="compositionally biased region" description="Low complexity" evidence="1">
    <location>
        <begin position="177"/>
        <end position="189"/>
    </location>
</feature>
<sequence length="196" mass="20886">MASQAGDDPAEGVLEFVNTRSYEPLGLCEQFGTADDFSAWARERGLLGDEPVSESGAAAARELRAALVTVMKAHSEHAGLSESELEEAEHSLAHAGELYPVKVTLAAHDSEVTGHGRGVAGALGAVLAAGQLAVGRGTWNRLKVCTCEPCEKGFIDHTKSGRQRYCSSTCSSRAAMRSLRQRQQQGRQRMTTATGR</sequence>
<dbReference type="Gene3D" id="1.10.3300.10">
    <property type="entry name" value="Jann2411-like domain"/>
    <property type="match status" value="1"/>
</dbReference>
<dbReference type="Proteomes" id="UP001055336">
    <property type="component" value="Chromosome"/>
</dbReference>
<gene>
    <name evidence="3" type="ORF">MKK62_26090</name>
</gene>
<evidence type="ECO:0000313" key="3">
    <source>
        <dbReference type="EMBL" id="UMB69756.1"/>
    </source>
</evidence>
<evidence type="ECO:0000259" key="2">
    <source>
        <dbReference type="Pfam" id="PF11706"/>
    </source>
</evidence>
<dbReference type="RefSeq" id="WP_240261487.1">
    <property type="nucleotide sequence ID" value="NZ_CP092488.2"/>
</dbReference>
<feature type="region of interest" description="Disordered" evidence="1">
    <location>
        <begin position="177"/>
        <end position="196"/>
    </location>
</feature>
<dbReference type="Pfam" id="PF11706">
    <property type="entry name" value="zf-CGNR"/>
    <property type="match status" value="1"/>
</dbReference>
<dbReference type="Pfam" id="PF07336">
    <property type="entry name" value="ABATE"/>
    <property type="match status" value="1"/>
</dbReference>
<dbReference type="InterPro" id="IPR010852">
    <property type="entry name" value="ABATE"/>
</dbReference>
<accession>A0ABY3VNP8</accession>
<evidence type="ECO:0000313" key="4">
    <source>
        <dbReference type="Proteomes" id="UP001055336"/>
    </source>
</evidence>
<feature type="domain" description="Zinc finger CGNR" evidence="2">
    <location>
        <begin position="141"/>
        <end position="183"/>
    </location>
</feature>
<evidence type="ECO:0000256" key="1">
    <source>
        <dbReference type="SAM" id="MobiDB-lite"/>
    </source>
</evidence>
<proteinExistence type="predicted"/>
<organism evidence="3 4">
    <name type="scientific">Mycobacterium paraterrae</name>
    <dbReference type="NCBI Taxonomy" id="577492"/>
    <lineage>
        <taxon>Bacteria</taxon>
        <taxon>Bacillati</taxon>
        <taxon>Actinomycetota</taxon>
        <taxon>Actinomycetes</taxon>
        <taxon>Mycobacteriales</taxon>
        <taxon>Mycobacteriaceae</taxon>
        <taxon>Mycobacterium</taxon>
    </lineage>
</organism>
<dbReference type="SUPFAM" id="SSF160904">
    <property type="entry name" value="Jann2411-like"/>
    <property type="match status" value="1"/>
</dbReference>